<evidence type="ECO:0000313" key="1">
    <source>
        <dbReference type="EMBL" id="CDG95443.1"/>
    </source>
</evidence>
<organism evidence="1 2">
    <name type="scientific">Xenorhabdus bovienii str. puntauvense</name>
    <dbReference type="NCBI Taxonomy" id="1398201"/>
    <lineage>
        <taxon>Bacteria</taxon>
        <taxon>Pseudomonadati</taxon>
        <taxon>Pseudomonadota</taxon>
        <taxon>Gammaproteobacteria</taxon>
        <taxon>Enterobacterales</taxon>
        <taxon>Morganellaceae</taxon>
        <taxon>Xenorhabdus</taxon>
    </lineage>
</organism>
<evidence type="ECO:0000313" key="2">
    <source>
        <dbReference type="Proteomes" id="UP000028511"/>
    </source>
</evidence>
<protein>
    <submittedName>
        <fullName evidence="1">Uncharacterized protein</fullName>
    </submittedName>
</protein>
<dbReference type="AlphaFoldDB" id="A0A077NAZ4"/>
<dbReference type="HOGENOM" id="CLU_123187_2_0_6"/>
<dbReference type="Pfam" id="PF11672">
    <property type="entry name" value="DUF3268"/>
    <property type="match status" value="1"/>
</dbReference>
<proteinExistence type="predicted"/>
<dbReference type="RefSeq" id="WP_038215054.1">
    <property type="nucleotide sequence ID" value="NZ_CAWLWN010000120.1"/>
</dbReference>
<dbReference type="Proteomes" id="UP000028511">
    <property type="component" value="Unassembled WGS sequence"/>
</dbReference>
<accession>A0A077NAZ4</accession>
<dbReference type="EMBL" id="CBSW010000038">
    <property type="protein sequence ID" value="CDG95443.1"/>
    <property type="molecule type" value="Genomic_DNA"/>
</dbReference>
<comment type="caution">
    <text evidence="1">The sequence shown here is derived from an EMBL/GenBank/DDBJ whole genome shotgun (WGS) entry which is preliminary data.</text>
</comment>
<gene>
    <name evidence="1" type="ORF">XBP1_1320017</name>
</gene>
<sequence>MQFTPWNPNPKAAQRVNDPLPVPTQCRHCRSHVKIAHHTEVFGKTRHDDKWPWFYVCWSCDARVGMHPETDIPLGYLADEPTRRARRNGKEKFEQMRAFRNWERTEAYRWLAWQLGISSNKCHFGWFDTKMCNKAANICRGFK</sequence>
<dbReference type="InterPro" id="IPR021686">
    <property type="entry name" value="DUF3268"/>
</dbReference>
<name>A0A077NAZ4_XENBV</name>
<reference evidence="1" key="1">
    <citation type="submission" date="2013-07" db="EMBL/GenBank/DDBJ databases">
        <title>Sub-species coevolution in mutualistic symbiosis.</title>
        <authorList>
            <person name="Murfin K."/>
            <person name="Klassen J."/>
            <person name="Lee M."/>
            <person name="Forst S."/>
            <person name="Stock P."/>
            <person name="Goodrich-Blair H."/>
        </authorList>
    </citation>
    <scope>NUCLEOTIDE SEQUENCE [LARGE SCALE GENOMIC DNA]</scope>
    <source>
        <strain evidence="1">Puntauvense</strain>
    </source>
</reference>